<reference evidence="21" key="1">
    <citation type="journal article" date="2016" name="Nat. Commun.">
        <title>Genome analysis of three Pneumocystis species reveals adaptation mechanisms to life exclusively in mammalian hosts.</title>
        <authorList>
            <person name="Ma L."/>
            <person name="Chen Z."/>
            <person name="Huang D.W."/>
            <person name="Kutty G."/>
            <person name="Ishihara M."/>
            <person name="Wang H."/>
            <person name="Abouelleil A."/>
            <person name="Bishop L."/>
            <person name="Davey E."/>
            <person name="Deng R."/>
            <person name="Deng X."/>
            <person name="Fan L."/>
            <person name="Fantoni G."/>
            <person name="Fitzgerald M."/>
            <person name="Gogineni E."/>
            <person name="Goldberg J.M."/>
            <person name="Handley G."/>
            <person name="Hu X."/>
            <person name="Huber C."/>
            <person name="Jiao X."/>
            <person name="Jones K."/>
            <person name="Levin J.Z."/>
            <person name="Liu Y."/>
            <person name="Macdonald P."/>
            <person name="Melnikov A."/>
            <person name="Raley C."/>
            <person name="Sassi M."/>
            <person name="Sherman B.T."/>
            <person name="Song X."/>
            <person name="Sykes S."/>
            <person name="Tran B."/>
            <person name="Walsh L."/>
            <person name="Xia Y."/>
            <person name="Yang J."/>
            <person name="Young S."/>
            <person name="Zeng Q."/>
            <person name="Zheng X."/>
            <person name="Stephens R."/>
            <person name="Nusbaum C."/>
            <person name="Birren B.W."/>
            <person name="Azadi P."/>
            <person name="Lempicki R.A."/>
            <person name="Cuomo C.A."/>
            <person name="Kovacs J.A."/>
        </authorList>
    </citation>
    <scope>NUCLEOTIDE SEQUENCE [LARGE SCALE GENOMIC DNA]</scope>
    <source>
        <strain evidence="21">B80</strain>
    </source>
</reference>
<evidence type="ECO:0000256" key="11">
    <source>
        <dbReference type="ARBA" id="ARBA00022792"/>
    </source>
</evidence>
<feature type="binding site" evidence="19">
    <location>
        <position position="196"/>
    </location>
    <ligand>
        <name>Mg(2+)</name>
        <dbReference type="ChEBI" id="CHEBI:18420"/>
        <label>1</label>
    </ligand>
</feature>
<evidence type="ECO:0000256" key="3">
    <source>
        <dbReference type="ARBA" id="ARBA00004496"/>
    </source>
</evidence>
<dbReference type="EMBL" id="LFVZ01000001">
    <property type="protein sequence ID" value="KTW31630.1"/>
    <property type="molecule type" value="Genomic_DNA"/>
</dbReference>
<dbReference type="PANTHER" id="PTHR11136:SF5">
    <property type="entry name" value="FOLYLPOLYGLUTAMATE SYNTHASE, MITOCHONDRIAL"/>
    <property type="match status" value="1"/>
</dbReference>
<evidence type="ECO:0000256" key="2">
    <source>
        <dbReference type="ARBA" id="ARBA00004305"/>
    </source>
</evidence>
<evidence type="ECO:0000256" key="17">
    <source>
        <dbReference type="PIRNR" id="PIRNR038895"/>
    </source>
</evidence>
<keyword evidence="21" id="KW-1185">Reference proteome</keyword>
<dbReference type="GO" id="GO:0005524">
    <property type="term" value="F:ATP binding"/>
    <property type="evidence" value="ECO:0007669"/>
    <property type="project" value="UniProtKB-KW"/>
</dbReference>
<evidence type="ECO:0000256" key="8">
    <source>
        <dbReference type="ARBA" id="ARBA00022598"/>
    </source>
</evidence>
<evidence type="ECO:0000256" key="13">
    <source>
        <dbReference type="ARBA" id="ARBA00022842"/>
    </source>
</evidence>
<comment type="catalytic activity">
    <reaction evidence="16 17">
        <text>(6S)-5,6,7,8-tetrahydrofolyl-(gamma-L-Glu)(n) + L-glutamate + ATP = (6S)-5,6,7,8-tetrahydrofolyl-(gamma-L-Glu)(n+1) + ADP + phosphate + H(+)</text>
        <dbReference type="Rhea" id="RHEA:10580"/>
        <dbReference type="Rhea" id="RHEA-COMP:14738"/>
        <dbReference type="Rhea" id="RHEA-COMP:14740"/>
        <dbReference type="ChEBI" id="CHEBI:15378"/>
        <dbReference type="ChEBI" id="CHEBI:29985"/>
        <dbReference type="ChEBI" id="CHEBI:30616"/>
        <dbReference type="ChEBI" id="CHEBI:43474"/>
        <dbReference type="ChEBI" id="CHEBI:141005"/>
        <dbReference type="ChEBI" id="CHEBI:456216"/>
        <dbReference type="EC" id="6.3.2.17"/>
    </reaction>
</comment>
<evidence type="ECO:0000256" key="1">
    <source>
        <dbReference type="ARBA" id="ARBA00004273"/>
    </source>
</evidence>
<proteinExistence type="inferred from homology"/>
<evidence type="ECO:0000313" key="20">
    <source>
        <dbReference type="EMBL" id="KTW31630.1"/>
    </source>
</evidence>
<feature type="binding site" evidence="18">
    <location>
        <position position="325"/>
    </location>
    <ligand>
        <name>ATP</name>
        <dbReference type="ChEBI" id="CHEBI:30616"/>
    </ligand>
</feature>
<dbReference type="GO" id="GO:0046872">
    <property type="term" value="F:metal ion binding"/>
    <property type="evidence" value="ECO:0007669"/>
    <property type="project" value="UniProtKB-KW"/>
</dbReference>
<keyword evidence="12 18" id="KW-0067">ATP-binding</keyword>
<keyword evidence="7 17" id="KW-0554">One-carbon metabolism</keyword>
<dbReference type="FunFam" id="3.40.1190.10:FF:000009">
    <property type="entry name" value="Folylpolyglutamate synthase"/>
    <property type="match status" value="1"/>
</dbReference>
<comment type="pathway">
    <text evidence="4 17">Cofactor biosynthesis; tetrahydrofolylpolyglutamate biosynthesis.</text>
</comment>
<dbReference type="GO" id="GO:0004326">
    <property type="term" value="F:tetrahydrofolylpolyglutamate synthase activity"/>
    <property type="evidence" value="ECO:0007669"/>
    <property type="project" value="UniProtKB-EC"/>
</dbReference>
<dbReference type="UniPathway" id="UPA00850"/>
<dbReference type="InterPro" id="IPR018109">
    <property type="entry name" value="Folylpolyglutamate_synth_CS"/>
</dbReference>
<evidence type="ECO:0000256" key="18">
    <source>
        <dbReference type="PIRSR" id="PIRSR038895-1"/>
    </source>
</evidence>
<keyword evidence="9 19" id="KW-0479">Metal-binding</keyword>
<dbReference type="EC" id="6.3.2.17" evidence="17"/>
<feature type="binding site" evidence="18">
    <location>
        <position position="311"/>
    </location>
    <ligand>
        <name>ATP</name>
        <dbReference type="ChEBI" id="CHEBI:30616"/>
    </ligand>
</feature>
<dbReference type="InterPro" id="IPR036615">
    <property type="entry name" value="Mur_ligase_C_dom_sf"/>
</dbReference>
<evidence type="ECO:0000256" key="7">
    <source>
        <dbReference type="ARBA" id="ARBA00022563"/>
    </source>
</evidence>
<evidence type="ECO:0000256" key="6">
    <source>
        <dbReference type="ARBA" id="ARBA00022490"/>
    </source>
</evidence>
<dbReference type="NCBIfam" id="TIGR01499">
    <property type="entry name" value="folC"/>
    <property type="match status" value="1"/>
</dbReference>
<accession>A0A0W4ZTB8</accession>
<evidence type="ECO:0000256" key="14">
    <source>
        <dbReference type="ARBA" id="ARBA00023128"/>
    </source>
</evidence>
<evidence type="ECO:0000256" key="9">
    <source>
        <dbReference type="ARBA" id="ARBA00022723"/>
    </source>
</evidence>
<keyword evidence="6" id="KW-0963">Cytoplasm</keyword>
<dbReference type="InterPro" id="IPR023600">
    <property type="entry name" value="Folylpolyglutamate_synth_euk"/>
</dbReference>
<dbReference type="GO" id="GO:0005759">
    <property type="term" value="C:mitochondrial matrix"/>
    <property type="evidence" value="ECO:0007669"/>
    <property type="project" value="UniProtKB-SubCell"/>
</dbReference>
<evidence type="ECO:0000256" key="16">
    <source>
        <dbReference type="ARBA" id="ARBA00047493"/>
    </source>
</evidence>
<protein>
    <recommendedName>
        <fullName evidence="17">Folylpolyglutamate synthase</fullName>
        <ecNumber evidence="17">6.3.2.17</ecNumber>
    </recommendedName>
    <alternativeName>
        <fullName evidence="17">Folylpoly-gamma-glutamate synthetase</fullName>
    </alternativeName>
    <alternativeName>
        <fullName evidence="17">Tetrahydrofolylpolyglutamate synthase</fullName>
    </alternativeName>
</protein>
<dbReference type="Proteomes" id="UP000054454">
    <property type="component" value="Unassembled WGS sequence"/>
</dbReference>
<dbReference type="PROSITE" id="PS01011">
    <property type="entry name" value="FOLYLPOLYGLU_SYNT_1"/>
    <property type="match status" value="1"/>
</dbReference>
<sequence length="483" mass="54630">MAFYSYKDAIRALNTLQTSSNILKRSRKTINNESLSQTIEWLYRIRYKISDIEKLNVIHIAGTKGKGSTCAFVSSILGEIRSRHGKPLKTGLYTSPHLISVRERIRINGIPISEELFAKYFFEIWNCLEETAISKGLDPKIKPSYFVYLTLMSWHVFISEKVDTLIMETGIGGEYDSTNIIQHPTVTGITSLGIDHISVLGDTIERISWNKAGIFKEGVPALTVQQPIEALNVLKKRAFERKSPFFVISVNSDLKKIKLGLSGDFQYINASLAFSLVSHHLFCLNILDENVSPKISDSVKAGLEKASWPGRCQLYKENNISWYLDGAHTLESIKEASIWYANSVFLSNHSSKKSILIFNQQTRDAIMLLDCLYNQMVHKKMSRNPFDIVIFSTNLTWKDGTYSQDLINLNYSIEESKSLKLQYNLKNHWIKLDNNASINIAKSIEDSVDIVRYHASFSDINVFVTGSLHLIGGILTVLNVPVS</sequence>
<dbReference type="Gene3D" id="3.40.1190.10">
    <property type="entry name" value="Mur-like, catalytic domain"/>
    <property type="match status" value="1"/>
</dbReference>
<comment type="subcellular location">
    <subcellularLocation>
        <location evidence="3">Cytoplasm</location>
    </subcellularLocation>
    <subcellularLocation>
        <location evidence="1">Mitochondrion inner membrane</location>
    </subcellularLocation>
    <subcellularLocation>
        <location evidence="2">Mitochondrion matrix</location>
    </subcellularLocation>
</comment>
<evidence type="ECO:0000256" key="19">
    <source>
        <dbReference type="PIRSR" id="PIRSR038895-2"/>
    </source>
</evidence>
<gene>
    <name evidence="20" type="ORF">T552_00269</name>
</gene>
<dbReference type="Gene3D" id="3.90.190.20">
    <property type="entry name" value="Mur ligase, C-terminal domain"/>
    <property type="match status" value="1"/>
</dbReference>
<dbReference type="InterPro" id="IPR036565">
    <property type="entry name" value="Mur-like_cat_sf"/>
</dbReference>
<dbReference type="GeneID" id="28935088"/>
<dbReference type="VEuPathDB" id="FungiDB:T552_00269"/>
<dbReference type="SUPFAM" id="SSF53244">
    <property type="entry name" value="MurD-like peptide ligases, peptide-binding domain"/>
    <property type="match status" value="1"/>
</dbReference>
<dbReference type="OrthoDB" id="5212574at2759"/>
<keyword evidence="11" id="KW-0999">Mitochondrion inner membrane</keyword>
<dbReference type="AlphaFoldDB" id="A0A0W4ZTB8"/>
<evidence type="ECO:0000256" key="15">
    <source>
        <dbReference type="ARBA" id="ARBA00023136"/>
    </source>
</evidence>
<dbReference type="RefSeq" id="XP_018227746.1">
    <property type="nucleotide sequence ID" value="XM_018368886.1"/>
</dbReference>
<keyword evidence="8 17" id="KW-0436">Ligase</keyword>
<dbReference type="GO" id="GO:0006730">
    <property type="term" value="P:one-carbon metabolic process"/>
    <property type="evidence" value="ECO:0007669"/>
    <property type="project" value="UniProtKB-KW"/>
</dbReference>
<dbReference type="PANTHER" id="PTHR11136">
    <property type="entry name" value="FOLYLPOLYGLUTAMATE SYNTHASE-RELATED"/>
    <property type="match status" value="1"/>
</dbReference>
<comment type="similarity">
    <text evidence="5 17">Belongs to the folylpolyglutamate synthase family.</text>
</comment>
<dbReference type="GO" id="GO:0005829">
    <property type="term" value="C:cytosol"/>
    <property type="evidence" value="ECO:0007669"/>
    <property type="project" value="TreeGrafter"/>
</dbReference>
<dbReference type="GO" id="GO:0005743">
    <property type="term" value="C:mitochondrial inner membrane"/>
    <property type="evidence" value="ECO:0007669"/>
    <property type="project" value="UniProtKB-SubCell"/>
</dbReference>
<evidence type="ECO:0000256" key="5">
    <source>
        <dbReference type="ARBA" id="ARBA00008276"/>
    </source>
</evidence>
<evidence type="ECO:0000256" key="12">
    <source>
        <dbReference type="ARBA" id="ARBA00022840"/>
    </source>
</evidence>
<keyword evidence="13 19" id="KW-0460">Magnesium</keyword>
<dbReference type="PROSITE" id="PS01012">
    <property type="entry name" value="FOLYLPOLYGLU_SYNT_2"/>
    <property type="match status" value="1"/>
</dbReference>
<dbReference type="PIRSF" id="PIRSF038895">
    <property type="entry name" value="FPGS"/>
    <property type="match status" value="1"/>
</dbReference>
<feature type="binding site" evidence="19">
    <location>
        <position position="95"/>
    </location>
    <ligand>
        <name>Mg(2+)</name>
        <dbReference type="ChEBI" id="CHEBI:18420"/>
        <label>1</label>
    </ligand>
</feature>
<keyword evidence="15" id="KW-0472">Membrane</keyword>
<feature type="binding site" evidence="19">
    <location>
        <position position="168"/>
    </location>
    <ligand>
        <name>Mg(2+)</name>
        <dbReference type="ChEBI" id="CHEBI:18420"/>
        <label>1</label>
    </ligand>
</feature>
<comment type="function">
    <text evidence="17">Catalyzes conversion of folates to polyglutamate derivatives allowing concentration of folate compounds in the cell and the intracellular retention of these cofactors, which are important substrates for most of the folate-dependent enzymes that are involved in one-carbon transfer reactions involved in purine, pyrimidine and amino acid synthesis.</text>
</comment>
<keyword evidence="10 18" id="KW-0547">Nucleotide-binding</keyword>
<evidence type="ECO:0000256" key="4">
    <source>
        <dbReference type="ARBA" id="ARBA00005150"/>
    </source>
</evidence>
<comment type="caution">
    <text evidence="20">The sequence shown here is derived from an EMBL/GenBank/DDBJ whole genome shotgun (WGS) entry which is preliminary data.</text>
</comment>
<evidence type="ECO:0000256" key="10">
    <source>
        <dbReference type="ARBA" id="ARBA00022741"/>
    </source>
</evidence>
<name>A0A0W4ZTB8_PNEC8</name>
<dbReference type="SUPFAM" id="SSF53623">
    <property type="entry name" value="MurD-like peptide ligases, catalytic domain"/>
    <property type="match status" value="1"/>
</dbReference>
<organism evidence="20 21">
    <name type="scientific">Pneumocystis carinii (strain B80)</name>
    <name type="common">Rat pneumocystis pneumonia agent</name>
    <name type="synonym">Pneumocystis carinii f. sp. carinii</name>
    <dbReference type="NCBI Taxonomy" id="1408658"/>
    <lineage>
        <taxon>Eukaryota</taxon>
        <taxon>Fungi</taxon>
        <taxon>Dikarya</taxon>
        <taxon>Ascomycota</taxon>
        <taxon>Taphrinomycotina</taxon>
        <taxon>Pneumocystomycetes</taxon>
        <taxon>Pneumocystaceae</taxon>
        <taxon>Pneumocystis</taxon>
    </lineage>
</organism>
<dbReference type="InterPro" id="IPR001645">
    <property type="entry name" value="Folylpolyglutamate_synth"/>
</dbReference>
<keyword evidence="14" id="KW-0496">Mitochondrion</keyword>
<comment type="cofactor">
    <cofactor evidence="17">
        <name>a monovalent cation</name>
        <dbReference type="ChEBI" id="CHEBI:60242"/>
    </cofactor>
    <text evidence="17">A monovalent cation.</text>
</comment>
<evidence type="ECO:0000313" key="21">
    <source>
        <dbReference type="Proteomes" id="UP000054454"/>
    </source>
</evidence>